<dbReference type="InterPro" id="IPR036028">
    <property type="entry name" value="SH3-like_dom_sf"/>
</dbReference>
<keyword evidence="11" id="KW-1185">Reference proteome</keyword>
<dbReference type="PANTHER" id="PTHR38107:SF3">
    <property type="entry name" value="LYSOZYME RRRD-RELATED"/>
    <property type="match status" value="1"/>
</dbReference>
<dbReference type="InterPro" id="IPR023346">
    <property type="entry name" value="Lysozyme-like_dom_sf"/>
</dbReference>
<dbReference type="Gene3D" id="1.10.530.40">
    <property type="match status" value="1"/>
</dbReference>
<protein>
    <recommendedName>
        <fullName evidence="8">Lysozyme</fullName>
        <ecNumber evidence="8">3.2.1.17</ecNumber>
    </recommendedName>
</protein>
<evidence type="ECO:0000256" key="5">
    <source>
        <dbReference type="ARBA" id="ARBA00022801"/>
    </source>
</evidence>
<evidence type="ECO:0000259" key="9">
    <source>
        <dbReference type="Pfam" id="PF07653"/>
    </source>
</evidence>
<dbReference type="CDD" id="cd00737">
    <property type="entry name" value="lyz_endolysin_autolysin"/>
    <property type="match status" value="1"/>
</dbReference>
<dbReference type="AlphaFoldDB" id="A0A1D2L7R0"/>
<keyword evidence="4 8" id="KW-0081">Bacteriolytic enzyme</keyword>
<comment type="similarity">
    <text evidence="8">Belongs to the glycosyl hydrolase 24 family.</text>
</comment>
<dbReference type="Gene3D" id="2.30.30.40">
    <property type="entry name" value="SH3 Domains"/>
    <property type="match status" value="1"/>
</dbReference>
<dbReference type="SUPFAM" id="SSF53955">
    <property type="entry name" value="Lysozyme-like"/>
    <property type="match status" value="1"/>
</dbReference>
<evidence type="ECO:0000256" key="3">
    <source>
        <dbReference type="ARBA" id="ARBA00022529"/>
    </source>
</evidence>
<organism evidence="10 11">
    <name type="scientific">Brochothrix thermosphacta</name>
    <name type="common">Microbacterium thermosphactum</name>
    <dbReference type="NCBI Taxonomy" id="2756"/>
    <lineage>
        <taxon>Bacteria</taxon>
        <taxon>Bacillati</taxon>
        <taxon>Bacillota</taxon>
        <taxon>Bacilli</taxon>
        <taxon>Bacillales</taxon>
        <taxon>Listeriaceae</taxon>
        <taxon>Brochothrix</taxon>
    </lineage>
</organism>
<dbReference type="HAMAP" id="MF_04110">
    <property type="entry name" value="ENDOLYSIN_T4"/>
    <property type="match status" value="1"/>
</dbReference>
<keyword evidence="2" id="KW-0728">SH3 domain</keyword>
<gene>
    <name evidence="10" type="ORF">CNY62_01420</name>
</gene>
<dbReference type="EC" id="3.2.1.17" evidence="8"/>
<dbReference type="Pfam" id="PF07653">
    <property type="entry name" value="SH3_2"/>
    <property type="match status" value="1"/>
</dbReference>
<evidence type="ECO:0000313" key="11">
    <source>
        <dbReference type="Proteomes" id="UP000243591"/>
    </source>
</evidence>
<dbReference type="SUPFAM" id="SSF50044">
    <property type="entry name" value="SH3-domain"/>
    <property type="match status" value="1"/>
</dbReference>
<feature type="domain" description="SH3" evidence="9">
    <location>
        <begin position="243"/>
        <end position="275"/>
    </location>
</feature>
<dbReference type="GO" id="GO:0016998">
    <property type="term" value="P:cell wall macromolecule catabolic process"/>
    <property type="evidence" value="ECO:0007669"/>
    <property type="project" value="InterPro"/>
</dbReference>
<keyword evidence="6" id="KW-1035">Host cytoplasm</keyword>
<keyword evidence="5 8" id="KW-0378">Hydrolase</keyword>
<name>A0A1D2L7R0_BROTH</name>
<evidence type="ECO:0000313" key="10">
    <source>
        <dbReference type="EMBL" id="ATF25146.1"/>
    </source>
</evidence>
<dbReference type="GO" id="GO:0042742">
    <property type="term" value="P:defense response to bacterium"/>
    <property type="evidence" value="ECO:0007669"/>
    <property type="project" value="UniProtKB-KW"/>
</dbReference>
<evidence type="ECO:0000256" key="4">
    <source>
        <dbReference type="ARBA" id="ARBA00022638"/>
    </source>
</evidence>
<dbReference type="InterPro" id="IPR033907">
    <property type="entry name" value="Endolysin_autolysin"/>
</dbReference>
<comment type="catalytic activity">
    <reaction evidence="1 8">
        <text>Hydrolysis of (1-&gt;4)-beta-linkages between N-acetylmuramic acid and N-acetyl-D-glucosamine residues in a peptidoglycan and between N-acetyl-D-glucosamine residues in chitodextrins.</text>
        <dbReference type="EC" id="3.2.1.17"/>
    </reaction>
</comment>
<dbReference type="EMBL" id="CP023483">
    <property type="protein sequence ID" value="ATF25146.1"/>
    <property type="molecule type" value="Genomic_DNA"/>
</dbReference>
<dbReference type="Pfam" id="PF00959">
    <property type="entry name" value="Phage_lysozyme"/>
    <property type="match status" value="1"/>
</dbReference>
<evidence type="ECO:0000256" key="1">
    <source>
        <dbReference type="ARBA" id="ARBA00000632"/>
    </source>
</evidence>
<evidence type="ECO:0000256" key="7">
    <source>
        <dbReference type="ARBA" id="ARBA00023295"/>
    </source>
</evidence>
<dbReference type="PANTHER" id="PTHR38107">
    <property type="match status" value="1"/>
</dbReference>
<dbReference type="GO" id="GO:0009253">
    <property type="term" value="P:peptidoglycan catabolic process"/>
    <property type="evidence" value="ECO:0007669"/>
    <property type="project" value="InterPro"/>
</dbReference>
<dbReference type="GO" id="GO:0031640">
    <property type="term" value="P:killing of cells of another organism"/>
    <property type="evidence" value="ECO:0007669"/>
    <property type="project" value="UniProtKB-KW"/>
</dbReference>
<dbReference type="InterPro" id="IPR034690">
    <property type="entry name" value="Endolysin_T4_type"/>
</dbReference>
<keyword evidence="3 8" id="KW-0929">Antimicrobial</keyword>
<evidence type="ECO:0000256" key="6">
    <source>
        <dbReference type="ARBA" id="ARBA00023200"/>
    </source>
</evidence>
<dbReference type="Proteomes" id="UP000243591">
    <property type="component" value="Chromosome"/>
</dbReference>
<evidence type="ECO:0000256" key="2">
    <source>
        <dbReference type="ARBA" id="ARBA00022443"/>
    </source>
</evidence>
<dbReference type="KEGG" id="bths:CNY62_01420"/>
<dbReference type="InterPro" id="IPR051018">
    <property type="entry name" value="Bacteriophage_GH24"/>
</dbReference>
<sequence length="279" mass="31859">MNISKVGLDLIKEYEGLRLTAYKPVASEQYWTIGYGHYGPDVWAGQVITRAQADAYLRSDVRRFEKAVNSAVKVSINQNQFDALVSFTYNLGEGTLYSSTLLQYVNKKQFGNAADEFLLFVNAGGQPLPGLVRRRKEERALFLKAYNAILWRYAREDLNLRTKADWDSSVGATVPLGYAAQINYGVQSNDFVQVIFREKKYWYKESLTLYWYDQDPAVVYTVVTEIGFRGQSKWDSRIVAKRKKGDKVRVVGTSQNGWLKCVLDDTVGYIPNNSMYLVK</sequence>
<proteinExistence type="inferred from homology"/>
<keyword evidence="7 8" id="KW-0326">Glycosidase</keyword>
<dbReference type="RefSeq" id="WP_069126051.1">
    <property type="nucleotide sequence ID" value="NZ_CP023483.1"/>
</dbReference>
<dbReference type="STRING" id="2756.BFR44_02155"/>
<reference evidence="10 11" key="1">
    <citation type="submission" date="2017-09" db="EMBL/GenBank/DDBJ databases">
        <title>Complete Genome Sequences of Two Strains of the Meat Spoilage Bacterium Brochothrix thermosphacta Isolated from Ground Chicken.</title>
        <authorList>
            <person name="Paoli G.C."/>
            <person name="Wijey C."/>
            <person name="Chen C.-Y."/>
            <person name="Nguyen L."/>
            <person name="Yan X."/>
            <person name="Irwin P.L."/>
        </authorList>
    </citation>
    <scope>NUCLEOTIDE SEQUENCE [LARGE SCALE GENOMIC DNA]</scope>
    <source>
        <strain evidence="10 11">BI</strain>
    </source>
</reference>
<dbReference type="InterPro" id="IPR023347">
    <property type="entry name" value="Lysozyme_dom_sf"/>
</dbReference>
<dbReference type="InterPro" id="IPR001452">
    <property type="entry name" value="SH3_domain"/>
</dbReference>
<accession>A0A1D2L7R0</accession>
<dbReference type="GO" id="GO:0003796">
    <property type="term" value="F:lysozyme activity"/>
    <property type="evidence" value="ECO:0007669"/>
    <property type="project" value="UniProtKB-EC"/>
</dbReference>
<evidence type="ECO:0000256" key="8">
    <source>
        <dbReference type="RuleBase" id="RU003788"/>
    </source>
</evidence>
<dbReference type="InterPro" id="IPR002196">
    <property type="entry name" value="Glyco_hydro_24"/>
</dbReference>
<dbReference type="OrthoDB" id="9802228at2"/>